<keyword evidence="1" id="KW-0732">Signal</keyword>
<protein>
    <submittedName>
        <fullName evidence="2">Uncharacterized protein</fullName>
    </submittedName>
</protein>
<name>A0A8I6TJ39_CIMLE</name>
<evidence type="ECO:0000256" key="1">
    <source>
        <dbReference type="SAM" id="SignalP"/>
    </source>
</evidence>
<evidence type="ECO:0000313" key="3">
    <source>
        <dbReference type="Proteomes" id="UP000494040"/>
    </source>
</evidence>
<feature type="chain" id="PRO_5035173471" evidence="1">
    <location>
        <begin position="23"/>
        <end position="231"/>
    </location>
</feature>
<dbReference type="EnsemblMetazoa" id="XM_014398395.2">
    <property type="protein sequence ID" value="XP_014253881.1"/>
    <property type="gene ID" value="LOC106669116"/>
</dbReference>
<dbReference type="AlphaFoldDB" id="A0A8I6TJ39"/>
<organism evidence="2 3">
    <name type="scientific">Cimex lectularius</name>
    <name type="common">Bed bug</name>
    <name type="synonym">Acanthia lectularia</name>
    <dbReference type="NCBI Taxonomy" id="79782"/>
    <lineage>
        <taxon>Eukaryota</taxon>
        <taxon>Metazoa</taxon>
        <taxon>Ecdysozoa</taxon>
        <taxon>Arthropoda</taxon>
        <taxon>Hexapoda</taxon>
        <taxon>Insecta</taxon>
        <taxon>Pterygota</taxon>
        <taxon>Neoptera</taxon>
        <taxon>Paraneoptera</taxon>
        <taxon>Hemiptera</taxon>
        <taxon>Heteroptera</taxon>
        <taxon>Panheteroptera</taxon>
        <taxon>Cimicomorpha</taxon>
        <taxon>Cimicidae</taxon>
        <taxon>Cimex</taxon>
    </lineage>
</organism>
<dbReference type="GeneID" id="106669116"/>
<proteinExistence type="predicted"/>
<dbReference type="RefSeq" id="XP_014253881.1">
    <property type="nucleotide sequence ID" value="XM_014398395.2"/>
</dbReference>
<keyword evidence="3" id="KW-1185">Reference proteome</keyword>
<dbReference type="Proteomes" id="UP000494040">
    <property type="component" value="Unassembled WGS sequence"/>
</dbReference>
<evidence type="ECO:0000313" key="2">
    <source>
        <dbReference type="EnsemblMetazoa" id="XP_014253881.1"/>
    </source>
</evidence>
<feature type="signal peptide" evidence="1">
    <location>
        <begin position="1"/>
        <end position="22"/>
    </location>
</feature>
<reference evidence="2" key="1">
    <citation type="submission" date="2022-01" db="UniProtKB">
        <authorList>
            <consortium name="EnsemblMetazoa"/>
        </authorList>
    </citation>
    <scope>IDENTIFICATION</scope>
</reference>
<accession>A0A8I6TJ39</accession>
<dbReference type="KEGG" id="clec:106669116"/>
<sequence>MKMYTKLFICVILVLAAAQCEAALHFEKEAEEFVNKFTTWINNKEYKLKNKVEHAVEDLKELNESLAKRSVERMQASLLMVQKDLNLWRKNFPEKCYNPANEKLKTLKTTSANQFYACYEGSEAVADLNKLVTKVKDLTSKVTELFQTVLAGLPHCEPYVTGEGAKCVNAYVLKIVQYFTTDFPQLKDYYEELDMAGQEVKTQAETCLEAPRTEMNKQLTSLIENLHICSA</sequence>